<evidence type="ECO:0000313" key="1">
    <source>
        <dbReference type="EMBL" id="ATA90628.1"/>
    </source>
</evidence>
<dbReference type="Proteomes" id="UP000217348">
    <property type="component" value="Chromosome"/>
</dbReference>
<accession>A0A250G2S9</accession>
<dbReference type="InterPro" id="IPR029278">
    <property type="entry name" value="Imm26"/>
</dbReference>
<proteinExistence type="predicted"/>
<dbReference type="OrthoDB" id="1814150at2"/>
<reference evidence="2" key="1">
    <citation type="submission" date="2017-06" db="EMBL/GenBank/DDBJ databases">
        <title>Capnocytophaga spp. assemblies.</title>
        <authorList>
            <person name="Gulvik C.A."/>
        </authorList>
    </citation>
    <scope>NUCLEOTIDE SEQUENCE [LARGE SCALE GENOMIC DNA]</scope>
    <source>
        <strain evidence="2">H2177</strain>
    </source>
</reference>
<name>A0A250G2S9_9FLAO</name>
<dbReference type="RefSeq" id="WP_095897164.1">
    <property type="nucleotide sequence ID" value="NZ_CP022387.1"/>
</dbReference>
<gene>
    <name evidence="1" type="ORF">CGC58_08025</name>
</gene>
<protein>
    <recommendedName>
        <fullName evidence="3">Immunity protein 26</fullName>
    </recommendedName>
</protein>
<sequence length="392" mass="46150">MYELNNHQRRYFGLDPIASHWNRVILKGDMHRPDSILYFDGDTIKRRIISTEKEYKEAHYNEQTRNREVLLPKTSRGKEQKLNASTFEKRTPIGVYLSVGEYGDLTIGSLTSQTSFYRRLWEYPVQKGLKPTDLIDEFIQNSPENHFEEIEKFRQLKRQNLKFKQGDYFCFKLNRTEFGFGRILMDIDKVRKTNVLPLDHKLFWLMGKPVLVQLFVFASSTKNVDLQILKSQSVLPASVMMDNAFFYGEYQVIDYEPIADEAYDFPISFYYGFTDYNAPEICTLQWGFIHLEMKRSDFDKHISSKLQQVLKENELKHNTIGFSPAYDNFEINNALKGIGIDPNHWIWKEDLRNPKWEEAKNELFTIFGLDSKNNYAENCKKLGVRLPSEVGM</sequence>
<organism evidence="1 2">
    <name type="scientific">Capnocytophaga stomatis</name>
    <dbReference type="NCBI Taxonomy" id="1848904"/>
    <lineage>
        <taxon>Bacteria</taxon>
        <taxon>Pseudomonadati</taxon>
        <taxon>Bacteroidota</taxon>
        <taxon>Flavobacteriia</taxon>
        <taxon>Flavobacteriales</taxon>
        <taxon>Flavobacteriaceae</taxon>
        <taxon>Capnocytophaga</taxon>
    </lineage>
</organism>
<evidence type="ECO:0008006" key="3">
    <source>
        <dbReference type="Google" id="ProtNLM"/>
    </source>
</evidence>
<dbReference type="EMBL" id="CP022387">
    <property type="protein sequence ID" value="ATA90628.1"/>
    <property type="molecule type" value="Genomic_DNA"/>
</dbReference>
<dbReference type="AlphaFoldDB" id="A0A250G2S9"/>
<evidence type="ECO:0000313" key="2">
    <source>
        <dbReference type="Proteomes" id="UP000217348"/>
    </source>
</evidence>
<dbReference type="Pfam" id="PF15428">
    <property type="entry name" value="Imm26"/>
    <property type="match status" value="1"/>
</dbReference>
<dbReference type="KEGG" id="csto:CGC58_08025"/>